<dbReference type="InterPro" id="IPR014347">
    <property type="entry name" value="Tautomerase/MIF_sf"/>
</dbReference>
<dbReference type="Gene3D" id="3.30.429.10">
    <property type="entry name" value="Macrophage Migration Inhibitory Factor"/>
    <property type="match status" value="1"/>
</dbReference>
<reference evidence="6" key="2">
    <citation type="submission" date="2014-06" db="EMBL/GenBank/DDBJ databases">
        <title>Draft genome sequence of C. testosteroni WDL7.</title>
        <authorList>
            <person name="Wu Y."/>
            <person name="Seshan H."/>
            <person name="Arumugam K."/>
        </authorList>
    </citation>
    <scope>NUCLEOTIDE SEQUENCE [LARGE SCALE GENOMIC DNA]</scope>
    <source>
        <strain evidence="6">WDL7</strain>
    </source>
</reference>
<dbReference type="EMBL" id="AWOR01000021">
    <property type="protein sequence ID" value="KGH31359.1"/>
    <property type="molecule type" value="Genomic_DNA"/>
</dbReference>
<dbReference type="AlphaFoldDB" id="A0A096FN63"/>
<evidence type="ECO:0000313" key="3">
    <source>
        <dbReference type="EMBL" id="KGH31359.1"/>
    </source>
</evidence>
<protein>
    <submittedName>
        <fullName evidence="3">4-oxalocrotonate tautomerase</fullName>
    </submittedName>
</protein>
<dbReference type="Proteomes" id="UP000029553">
    <property type="component" value="Unassembled WGS sequence"/>
</dbReference>
<comment type="caution">
    <text evidence="3">The sequence shown here is derived from an EMBL/GenBank/DDBJ whole genome shotgun (WGS) entry which is preliminary data.</text>
</comment>
<feature type="domain" description="Tautomerase cis-CaaD-like" evidence="2">
    <location>
        <begin position="1"/>
        <end position="135"/>
    </location>
</feature>
<evidence type="ECO:0000313" key="4">
    <source>
        <dbReference type="EMBL" id="KOC30267.1"/>
    </source>
</evidence>
<feature type="compositionally biased region" description="Basic and acidic residues" evidence="1">
    <location>
        <begin position="126"/>
        <end position="135"/>
    </location>
</feature>
<name>A0A096FN63_COMTE</name>
<proteinExistence type="predicted"/>
<sequence length="144" mass="16662">MPLWKIYHPAKAFSEEDKQSIAQCITGMYESFLPRFYVNVFFHELSKSSFYIGGEPTDDFVRVTIAHLARSIKDAEAQQRFLQGCAKILEPFVAARGLRWELHVDETPFELWTVNGLKPPLPNTPEEQRWRKENRAIPYGSEAS</sequence>
<dbReference type="RefSeq" id="WP_034366391.1">
    <property type="nucleotide sequence ID" value="NZ_AWOR01000021.1"/>
</dbReference>
<evidence type="ECO:0000313" key="6">
    <source>
        <dbReference type="Proteomes" id="UP000037442"/>
    </source>
</evidence>
<evidence type="ECO:0000259" key="2">
    <source>
        <dbReference type="Pfam" id="PF14832"/>
    </source>
</evidence>
<feature type="region of interest" description="Disordered" evidence="1">
    <location>
        <begin position="120"/>
        <end position="144"/>
    </location>
</feature>
<reference evidence="3 5" key="1">
    <citation type="submission" date="2013-09" db="EMBL/GenBank/DDBJ databases">
        <title>High correlation between genotypes and phenotypes of environmental bacteria Comamonas testosteroni strains.</title>
        <authorList>
            <person name="Liu L."/>
            <person name="Zhu W."/>
            <person name="Xia X."/>
            <person name="Xu B."/>
            <person name="Luo M."/>
            <person name="Wang G."/>
        </authorList>
    </citation>
    <scope>NUCLEOTIDE SEQUENCE [LARGE SCALE GENOMIC DNA]</scope>
    <source>
        <strain evidence="3 5">JL40</strain>
    </source>
</reference>
<gene>
    <name evidence="4" type="ORF">GL58_23085</name>
    <name evidence="3" type="ORF">P353_05695</name>
</gene>
<evidence type="ECO:0000313" key="5">
    <source>
        <dbReference type="Proteomes" id="UP000029553"/>
    </source>
</evidence>
<dbReference type="PATRIC" id="fig|285.49.peg.4784"/>
<dbReference type="Pfam" id="PF14832">
    <property type="entry name" value="Tautomerase_3"/>
    <property type="match status" value="1"/>
</dbReference>
<evidence type="ECO:0000256" key="1">
    <source>
        <dbReference type="SAM" id="MobiDB-lite"/>
    </source>
</evidence>
<accession>A0A096FN63</accession>
<dbReference type="EMBL" id="JNVD01000006">
    <property type="protein sequence ID" value="KOC30267.1"/>
    <property type="molecule type" value="Genomic_DNA"/>
</dbReference>
<reference evidence="4" key="3">
    <citation type="submission" date="2014-06" db="EMBL/GenBank/DDBJ databases">
        <title>Three species of the Botryosphaeriales overlap on five unrelated trees in China, with a novel species.</title>
        <authorList>
            <person name="Tian C."/>
            <person name="Fan X."/>
        </authorList>
    </citation>
    <scope>NUCLEOTIDE SEQUENCE</scope>
    <source>
        <strain evidence="4">WDL7</strain>
    </source>
</reference>
<dbReference type="InterPro" id="IPR028116">
    <property type="entry name" value="Cis-CaaD-like"/>
</dbReference>
<organism evidence="3 5">
    <name type="scientific">Comamonas testosteroni</name>
    <name type="common">Pseudomonas testosteroni</name>
    <dbReference type="NCBI Taxonomy" id="285"/>
    <lineage>
        <taxon>Bacteria</taxon>
        <taxon>Pseudomonadati</taxon>
        <taxon>Pseudomonadota</taxon>
        <taxon>Betaproteobacteria</taxon>
        <taxon>Burkholderiales</taxon>
        <taxon>Comamonadaceae</taxon>
        <taxon>Comamonas</taxon>
    </lineage>
</organism>
<dbReference type="SUPFAM" id="SSF55331">
    <property type="entry name" value="Tautomerase/MIF"/>
    <property type="match status" value="1"/>
</dbReference>
<dbReference type="Proteomes" id="UP000037442">
    <property type="component" value="Unassembled WGS sequence"/>
</dbReference>